<feature type="compositionally biased region" description="Basic and acidic residues" evidence="6">
    <location>
        <begin position="1373"/>
        <end position="1388"/>
    </location>
</feature>
<feature type="coiled-coil region" evidence="5">
    <location>
        <begin position="2470"/>
        <end position="2513"/>
    </location>
</feature>
<dbReference type="Gene3D" id="1.25.40.10">
    <property type="entry name" value="Tetratricopeptide repeat domain"/>
    <property type="match status" value="2"/>
</dbReference>
<feature type="region of interest" description="Disordered" evidence="6">
    <location>
        <begin position="2210"/>
        <end position="2229"/>
    </location>
</feature>
<evidence type="ECO:0000259" key="8">
    <source>
        <dbReference type="PROSITE" id="PS50168"/>
    </source>
</evidence>
<protein>
    <submittedName>
        <fullName evidence="11">Uncharacterized protein</fullName>
    </submittedName>
</protein>
<dbReference type="Pfam" id="PF01335">
    <property type="entry name" value="DED"/>
    <property type="match status" value="1"/>
</dbReference>
<dbReference type="Gene3D" id="3.30.40.10">
    <property type="entry name" value="Zinc/RING finger domain, C3HC4 (zinc finger)"/>
    <property type="match status" value="1"/>
</dbReference>
<dbReference type="InterPro" id="IPR001841">
    <property type="entry name" value="Znf_RING"/>
</dbReference>
<sequence>MEDTLRSLFLKLQDVVHCRCVNSVTKEGAKNFLTAPGDLAISQEDKNTFKSLLSLVEETILKAWSDNQAEFLVLTRFEDDNLNQVNYMSVLSSFGFLQDDKTSLEMVKSYIKNHCDQYYANAFLLMNNLGVMFIENALYDEGEDCLNMAKLYCRHQDNIKDAVITLNQAVLKKTLGKYKEAANLATTAASLCHDISMRTTNDAQLPVKLLGRVASMLQEFGNHQMLKKILRTAVHFDIPGADKAATTVLSKQLMKIQLEGMDKKIEVKEVKDFISRLLALLAKPDPSKISMDAELLRIFINAAKLCLSIGQCKEACELLKKLQSIFPLVHGENSFLYGLLLYQMGSFLHGSGRFNDAETALKQAEGILICYCGESHHSVALCRSVLGSCILLKGNVKDALEYLNKALTIFKKLNPFHPEVGEILLKFAFCYAEEENFQQAQETLQEAETIFKLSCGETSCKMASTYFQVGMILQRFKQFRLSAVEKIQKGIEMMVNLGMNLNHPDVMFWSSFLGVLKKSLGMVKEAEKCFIDVQNNVPICDYVGSKETEILTSEDWFLHYRDTADDRRSRSSFVKAQVISLVNLVHMKGCAKRIQYLDKLVCCVTEEEIDEINVRDFAGQDVFLFTHKIPSFNRPAVLIIHVCDSLSDRLEADDDIDSKMFLSSSGEKSPFTLFWRIQSRGLDIKEINCLAASFRESVKMLFLQPKFRKGFKEGKDLYLELPGSADISSFSSHLDRLPLLVELELTKSQEQCDDFDYLTSWQSSVDFAVHSVPHVSYFSFTCVNQRETEFVFDHLSQNLGQNLALKGFHEDVQVISDVSLEENVARFIFQESQNLFLTVVVRNLSVIVKCCSVKESDANCLCSSVRNALTVTIESLLEIASINLETSMLLDCEGIGSVLGHEEYLNGNCSQSVNCNPVGCSLTLESGNSTITDRESKTASNSTRKLRVTLLSSEWSSTKGGLSTINRELAIQLAKHPSVEVSVYLPQCSEEDKQVAASHSVHLMKAKEMPGYDPVDWLSFLPEHHAVDCVVGHGTVLGRQVQFIKRNHNCKWVQVVHTSPEEIGMYKGYGKHISQGEEKHQVEVELCKLADQVVAVGPKLFEEYSGYLRACGKDQNVFSLTPGVFSEFADIRHANEERRTFSLVVFAHGDNEEFQLKGYDIAAGAFAELKDEPQHYKLLFVGAPSGKEERVQDLLLNYGIDRSQLTVRCFNGSREQLAQLFCEVDLAIMPSRTEGFGLAALEALSAGLPVLVSGNSGLGQALKKVQYGSSCVVDSEDPKDWASAIKAVHHKDRDMRLLESRILRETYAKMYNWQDQCNRLVETMLNITQSSSKGLQPLKKDKRPTLLQPWGRVKPLVTQAQNVDKSSGRSPTHHSEAHEFSGEQDRGTHQRCQPLESTVSLENPDIIHPLYYPHDKFHYVDVGLCLLEYLLNHSKPVSYGEKGLNSCGTWSTDVVVCGSDISNDSSLSSSLIFSSATSSSLNSVPTTASTVPLADYNHFTSTKSPCESLSSFDKKCKADPSSDVIYVCESREHLSDDPLRITKSSRLSVNLPKEPSLSVDACAFSQSSYEECLNVEQSCCHPETRETKPSKTFTVENINGAEEVVISSTDQKAAVQNISSKDKDSSIGNDIKLLTTQCVEDLCANQSSKVEGPQQSIHRPLSEASLDKVDTGAATEDFFRTLLANLEDELAASQKDRYELEQQIRKLEERLKQSEEEKRELQADLGRYLFLEEKEKRRGRLLGGATAVQEPGLLLHSRLLEISNSLSSAEVKKIKLLLKSKVNGFRLARISEAFELFEELETNGLFSLNYVGQLLGGIQRYDLVEKLGIHAPLPRSRKAKSAPVQDNILDEQTDGPEMKMQMDYAPSSKNSFELTGSDENGISLRAEEIDHGQSQCSSILSSGSSVEEDGDIHLSNKSVENVVLVEESPKSPIPSDVMFRSNSSRSSSDLSANSDKTAPAMSNSILQASFEVDGFQVMSDGSQSTSGYSDPNLTTWDSQGISHVMARPSNELADEDGQLRGACAANGEERVVESHDFCDGAVMTVPYSTKTITECTKTDSLISSDSSLARTQSIANGGSVSSTQQQVFSDGESQTTPPSSDATDWKRQGARPKETQHTVVEQVPKEPVVYITDGLAGDFLARHTQDKSLHDSIYQTDVGSFFNDFPSQRTSFSGGDISQFSRAQAYFGDCQVASGTEPFIGTGNSFVSGSSRHLGGPSNAEPFSDNSGLSPGRVGNDLFSLHSNYLSRNTSTGANNYSLQSDFVHNSSRFAGVDHFDGQTYLPSAQQAPYPPISSEDPVLNRNLGMTGSSFADPSWTGAAQTLPGDPVYNAPRFSSFSSEQLTGSVHDANRFTGDDEVSAFISNQGSDEPAQKPNLTLGNSRTTTANIADDANSAARYQLGNSTTFDGVLAARSTHDTSVLEPRLGDTDNNRVSVLNNTDFGTDSIEASDNSLLALERRVAEACALVERVLREREEREQFGREIERKEQLIREQRARERREREERELREAENWPQQQEAINARSQWLCEHYQRHCRVRFPCCTQFYPCHRCHNISKACDNEEAKACHATHLKCSHCQHEQEIGEDSAKCRKCGGKMSAYFCAICKHFTSVDKNPYHCEKCGICRIHQDKSFHCEVCNVCLDKRLEGNHKCRPDSGHDECCICLEDAFSGCQILPCSHKVHRECAIAMIQNGIRTCPICRHPLYSQSSRE</sequence>
<evidence type="ECO:0000256" key="2">
    <source>
        <dbReference type="ARBA" id="ARBA00022771"/>
    </source>
</evidence>
<dbReference type="SUPFAM" id="SSF48452">
    <property type="entry name" value="TPR-like"/>
    <property type="match status" value="1"/>
</dbReference>
<dbReference type="Pfam" id="PF20706">
    <property type="entry name" value="GT4-conflict"/>
    <property type="match status" value="1"/>
</dbReference>
<dbReference type="PROSITE" id="PS51266">
    <property type="entry name" value="ZF_CHY"/>
    <property type="match status" value="1"/>
</dbReference>
<accession>A0ABN8NFB0</accession>
<gene>
    <name evidence="11" type="ORF">PLOB_00016711</name>
</gene>
<comment type="caution">
    <text evidence="11">The sequence shown here is derived from an EMBL/GenBank/DDBJ whole genome shotgun (WGS) entry which is preliminary data.</text>
</comment>
<dbReference type="CDD" id="cd03801">
    <property type="entry name" value="GT4_PimA-like"/>
    <property type="match status" value="1"/>
</dbReference>
<dbReference type="SUPFAM" id="SSF53756">
    <property type="entry name" value="UDP-Glycosyltransferase/glycogen phosphorylase"/>
    <property type="match status" value="1"/>
</dbReference>
<organism evidence="11 12">
    <name type="scientific">Porites lobata</name>
    <dbReference type="NCBI Taxonomy" id="104759"/>
    <lineage>
        <taxon>Eukaryota</taxon>
        <taxon>Metazoa</taxon>
        <taxon>Cnidaria</taxon>
        <taxon>Anthozoa</taxon>
        <taxon>Hexacorallia</taxon>
        <taxon>Scleractinia</taxon>
        <taxon>Fungiina</taxon>
        <taxon>Poritidae</taxon>
        <taxon>Porites</taxon>
    </lineage>
</organism>
<reference evidence="11 12" key="1">
    <citation type="submission" date="2022-05" db="EMBL/GenBank/DDBJ databases">
        <authorList>
            <consortium name="Genoscope - CEA"/>
            <person name="William W."/>
        </authorList>
    </citation>
    <scope>NUCLEOTIDE SEQUENCE [LARGE SCALE GENOMIC DNA]</scope>
</reference>
<dbReference type="InterPro" id="IPR001875">
    <property type="entry name" value="DED_dom"/>
</dbReference>
<evidence type="ECO:0000256" key="5">
    <source>
        <dbReference type="SAM" id="Coils"/>
    </source>
</evidence>
<dbReference type="SMART" id="SM00184">
    <property type="entry name" value="RING"/>
    <property type="match status" value="1"/>
</dbReference>
<feature type="compositionally biased region" description="Low complexity" evidence="6">
    <location>
        <begin position="1940"/>
        <end position="1955"/>
    </location>
</feature>
<feature type="region of interest" description="Disordered" evidence="6">
    <location>
        <begin position="2076"/>
        <end position="2118"/>
    </location>
</feature>
<keyword evidence="3" id="KW-0862">Zinc</keyword>
<dbReference type="PROSITE" id="PS50168">
    <property type="entry name" value="DED"/>
    <property type="match status" value="1"/>
</dbReference>
<feature type="domain" description="CTCHY-type" evidence="10">
    <location>
        <begin position="2596"/>
        <end position="2658"/>
    </location>
</feature>
<feature type="compositionally biased region" description="Basic and acidic residues" evidence="6">
    <location>
        <begin position="2103"/>
        <end position="2116"/>
    </location>
</feature>
<dbReference type="InterPro" id="IPR037275">
    <property type="entry name" value="Znf_CTCHY_sf"/>
</dbReference>
<dbReference type="PANTHER" id="PTHR21319:SF53">
    <property type="entry name" value="RING FINGER AND CHY ZINC FINGER DOMAIN-CONTAINING PROTEIN 1"/>
    <property type="match status" value="1"/>
</dbReference>
<dbReference type="InterPro" id="IPR037274">
    <property type="entry name" value="Znf_CHY_sf"/>
</dbReference>
<dbReference type="PANTHER" id="PTHR21319">
    <property type="entry name" value="RING FINGER AND CHY ZINC FINGER DOMAIN-CONTAINING PROTEIN 1"/>
    <property type="match status" value="1"/>
</dbReference>
<feature type="compositionally biased region" description="Polar residues" evidence="6">
    <location>
        <begin position="1358"/>
        <end position="1370"/>
    </location>
</feature>
<dbReference type="Gene3D" id="3.40.50.2000">
    <property type="entry name" value="Glycogen Phosphorylase B"/>
    <property type="match status" value="1"/>
</dbReference>
<dbReference type="SUPFAM" id="SSF161245">
    <property type="entry name" value="Zinc hairpin stack"/>
    <property type="match status" value="1"/>
</dbReference>
<evidence type="ECO:0000259" key="7">
    <source>
        <dbReference type="PROSITE" id="PS50089"/>
    </source>
</evidence>
<dbReference type="Pfam" id="PF13424">
    <property type="entry name" value="TPR_12"/>
    <property type="match status" value="1"/>
</dbReference>
<evidence type="ECO:0000259" key="9">
    <source>
        <dbReference type="PROSITE" id="PS51266"/>
    </source>
</evidence>
<dbReference type="SUPFAM" id="SSF47986">
    <property type="entry name" value="DEATH domain"/>
    <property type="match status" value="1"/>
</dbReference>
<feature type="compositionally biased region" description="Polar residues" evidence="6">
    <location>
        <begin position="2076"/>
        <end position="2102"/>
    </location>
</feature>
<dbReference type="InterPro" id="IPR011029">
    <property type="entry name" value="DEATH-like_dom_sf"/>
</dbReference>
<dbReference type="SUPFAM" id="SSF57850">
    <property type="entry name" value="RING/U-box"/>
    <property type="match status" value="1"/>
</dbReference>
<dbReference type="CDD" id="cd16448">
    <property type="entry name" value="RING-H2"/>
    <property type="match status" value="1"/>
</dbReference>
<evidence type="ECO:0000256" key="6">
    <source>
        <dbReference type="SAM" id="MobiDB-lite"/>
    </source>
</evidence>
<keyword evidence="2 4" id="KW-0863">Zinc-finger</keyword>
<dbReference type="Gene3D" id="1.10.533.10">
    <property type="entry name" value="Death Domain, Fas"/>
    <property type="match status" value="1"/>
</dbReference>
<dbReference type="InterPro" id="IPR008913">
    <property type="entry name" value="Znf_CHY"/>
</dbReference>
<feature type="domain" description="DED" evidence="8">
    <location>
        <begin position="1754"/>
        <end position="1829"/>
    </location>
</feature>
<evidence type="ECO:0000313" key="11">
    <source>
        <dbReference type="EMBL" id="CAH3107433.1"/>
    </source>
</evidence>
<evidence type="ECO:0000259" key="10">
    <source>
        <dbReference type="PROSITE" id="PS51270"/>
    </source>
</evidence>
<dbReference type="InterPro" id="IPR013083">
    <property type="entry name" value="Znf_RING/FYVE/PHD"/>
</dbReference>
<dbReference type="Pfam" id="PF05495">
    <property type="entry name" value="zf-CHY"/>
    <property type="match status" value="1"/>
</dbReference>
<evidence type="ECO:0000256" key="4">
    <source>
        <dbReference type="PROSITE-ProRule" id="PRU00601"/>
    </source>
</evidence>
<dbReference type="InterPro" id="IPR017921">
    <property type="entry name" value="Znf_CTCHY"/>
</dbReference>
<keyword evidence="5" id="KW-0175">Coiled coil</keyword>
<dbReference type="SUPFAM" id="SSF161219">
    <property type="entry name" value="CHY zinc finger-like"/>
    <property type="match status" value="1"/>
</dbReference>
<feature type="domain" description="CHY-type" evidence="9">
    <location>
        <begin position="2521"/>
        <end position="2594"/>
    </location>
</feature>
<dbReference type="EMBL" id="CALNXK010000020">
    <property type="protein sequence ID" value="CAH3107433.1"/>
    <property type="molecule type" value="Genomic_DNA"/>
</dbReference>
<dbReference type="CDD" id="cd22249">
    <property type="entry name" value="UDM1_RNF168_RNF169-like"/>
    <property type="match status" value="1"/>
</dbReference>
<feature type="region of interest" description="Disordered" evidence="6">
    <location>
        <begin position="1358"/>
        <end position="1391"/>
    </location>
</feature>
<dbReference type="PROSITE" id="PS50089">
    <property type="entry name" value="ZF_RING_2"/>
    <property type="match status" value="1"/>
</dbReference>
<feature type="region of interest" description="Disordered" evidence="6">
    <location>
        <begin position="2362"/>
        <end position="2381"/>
    </location>
</feature>
<evidence type="ECO:0000256" key="3">
    <source>
        <dbReference type="ARBA" id="ARBA00022833"/>
    </source>
</evidence>
<dbReference type="SMART" id="SM00028">
    <property type="entry name" value="TPR"/>
    <property type="match status" value="5"/>
</dbReference>
<name>A0ABN8NFB0_9CNID</name>
<feature type="coiled-coil region" evidence="5">
    <location>
        <begin position="1683"/>
        <end position="1724"/>
    </location>
</feature>
<dbReference type="InterPro" id="IPR019734">
    <property type="entry name" value="TPR_rpt"/>
</dbReference>
<evidence type="ECO:0000256" key="1">
    <source>
        <dbReference type="ARBA" id="ARBA00022723"/>
    </source>
</evidence>
<keyword evidence="12" id="KW-1185">Reference proteome</keyword>
<evidence type="ECO:0000313" key="12">
    <source>
        <dbReference type="Proteomes" id="UP001159405"/>
    </source>
</evidence>
<feature type="domain" description="RING-type" evidence="7">
    <location>
        <begin position="2659"/>
        <end position="2699"/>
    </location>
</feature>
<dbReference type="Proteomes" id="UP001159405">
    <property type="component" value="Unassembled WGS sequence"/>
</dbReference>
<keyword evidence="1" id="KW-0479">Metal-binding</keyword>
<dbReference type="InterPro" id="IPR011990">
    <property type="entry name" value="TPR-like_helical_dom_sf"/>
</dbReference>
<feature type="region of interest" description="Disordered" evidence="6">
    <location>
        <begin position="1835"/>
        <end position="1863"/>
    </location>
</feature>
<proteinExistence type="predicted"/>
<feature type="region of interest" description="Disordered" evidence="6">
    <location>
        <begin position="1926"/>
        <end position="1958"/>
    </location>
</feature>
<dbReference type="PROSITE" id="PS51270">
    <property type="entry name" value="ZF_CTCHY"/>
    <property type="match status" value="1"/>
</dbReference>